<organism evidence="2">
    <name type="scientific">bioreactor metagenome</name>
    <dbReference type="NCBI Taxonomy" id="1076179"/>
    <lineage>
        <taxon>unclassified sequences</taxon>
        <taxon>metagenomes</taxon>
        <taxon>ecological metagenomes</taxon>
    </lineage>
</organism>
<reference evidence="2" key="1">
    <citation type="submission" date="2019-08" db="EMBL/GenBank/DDBJ databases">
        <authorList>
            <person name="Kucharzyk K."/>
            <person name="Murdoch R.W."/>
            <person name="Higgins S."/>
            <person name="Loffler F."/>
        </authorList>
    </citation>
    <scope>NUCLEOTIDE SEQUENCE</scope>
</reference>
<dbReference type="PROSITE" id="PS01031">
    <property type="entry name" value="SHSP"/>
    <property type="match status" value="1"/>
</dbReference>
<gene>
    <name evidence="2" type="ORF">SDC9_54709</name>
</gene>
<feature type="domain" description="SHSP" evidence="1">
    <location>
        <begin position="27"/>
        <end position="139"/>
    </location>
</feature>
<dbReference type="Gene3D" id="2.60.40.790">
    <property type="match status" value="1"/>
</dbReference>
<proteinExistence type="predicted"/>
<comment type="caution">
    <text evidence="2">The sequence shown here is derived from an EMBL/GenBank/DDBJ whole genome shotgun (WGS) entry which is preliminary data.</text>
</comment>
<dbReference type="Pfam" id="PF00011">
    <property type="entry name" value="HSP20"/>
    <property type="match status" value="1"/>
</dbReference>
<dbReference type="InterPro" id="IPR002068">
    <property type="entry name" value="A-crystallin/Hsp20_dom"/>
</dbReference>
<protein>
    <recommendedName>
        <fullName evidence="1">SHSP domain-containing protein</fullName>
    </recommendedName>
</protein>
<evidence type="ECO:0000259" key="1">
    <source>
        <dbReference type="PROSITE" id="PS01031"/>
    </source>
</evidence>
<dbReference type="InterPro" id="IPR008978">
    <property type="entry name" value="HSP20-like_chaperone"/>
</dbReference>
<evidence type="ECO:0000313" key="2">
    <source>
        <dbReference type="EMBL" id="MPM08397.1"/>
    </source>
</evidence>
<sequence length="139" mass="15971">MLPMIKNNSFFPSVLDEFFNDMPAFRSSAPRWMPKVNVAENEKSYQIELAVPGMEKEDFKIEVKDDVLIISSEKKEEKKEDGKNYSRREFSQCSFSRSFILPDVADSGKIEAAYKNGILDVTIPKKEAEEKPSRVINIQ</sequence>
<dbReference type="CDD" id="cd06464">
    <property type="entry name" value="ACD_sHsps-like"/>
    <property type="match status" value="1"/>
</dbReference>
<dbReference type="AlphaFoldDB" id="A0A644WXH1"/>
<dbReference type="SUPFAM" id="SSF49764">
    <property type="entry name" value="HSP20-like chaperones"/>
    <property type="match status" value="1"/>
</dbReference>
<accession>A0A644WXH1</accession>
<dbReference type="InterPro" id="IPR031107">
    <property type="entry name" value="Small_HSP"/>
</dbReference>
<dbReference type="PANTHER" id="PTHR11527">
    <property type="entry name" value="HEAT-SHOCK PROTEIN 20 FAMILY MEMBER"/>
    <property type="match status" value="1"/>
</dbReference>
<name>A0A644WXH1_9ZZZZ</name>
<dbReference type="EMBL" id="VSSQ01001445">
    <property type="protein sequence ID" value="MPM08397.1"/>
    <property type="molecule type" value="Genomic_DNA"/>
</dbReference>